<dbReference type="EMBL" id="SRLO01020968">
    <property type="protein sequence ID" value="TNN22791.1"/>
    <property type="molecule type" value="Genomic_DNA"/>
</dbReference>
<sequence length="18" mass="2002">MRSETNPPGRVWPSCPTS</sequence>
<proteinExistence type="predicted"/>
<organism evidence="1 2">
    <name type="scientific">Liparis tanakae</name>
    <name type="common">Tanaka's snailfish</name>
    <dbReference type="NCBI Taxonomy" id="230148"/>
    <lineage>
        <taxon>Eukaryota</taxon>
        <taxon>Metazoa</taxon>
        <taxon>Chordata</taxon>
        <taxon>Craniata</taxon>
        <taxon>Vertebrata</taxon>
        <taxon>Euteleostomi</taxon>
        <taxon>Actinopterygii</taxon>
        <taxon>Neopterygii</taxon>
        <taxon>Teleostei</taxon>
        <taxon>Neoteleostei</taxon>
        <taxon>Acanthomorphata</taxon>
        <taxon>Eupercaria</taxon>
        <taxon>Perciformes</taxon>
        <taxon>Cottioidei</taxon>
        <taxon>Cottales</taxon>
        <taxon>Liparidae</taxon>
        <taxon>Liparis</taxon>
    </lineage>
</organism>
<gene>
    <name evidence="1" type="ORF">EYF80_067093</name>
</gene>
<accession>A0A4Z2E202</accession>
<dbReference type="AlphaFoldDB" id="A0A4Z2E202"/>
<reference evidence="1 2" key="1">
    <citation type="submission" date="2019-03" db="EMBL/GenBank/DDBJ databases">
        <title>First draft genome of Liparis tanakae, snailfish: a comprehensive survey of snailfish specific genes.</title>
        <authorList>
            <person name="Kim W."/>
            <person name="Song I."/>
            <person name="Jeong J.-H."/>
            <person name="Kim D."/>
            <person name="Kim S."/>
            <person name="Ryu S."/>
            <person name="Song J.Y."/>
            <person name="Lee S.K."/>
        </authorList>
    </citation>
    <scope>NUCLEOTIDE SEQUENCE [LARGE SCALE GENOMIC DNA]</scope>
    <source>
        <tissue evidence="1">Muscle</tissue>
    </source>
</reference>
<protein>
    <submittedName>
        <fullName evidence="1">Uncharacterized protein</fullName>
    </submittedName>
</protein>
<evidence type="ECO:0000313" key="2">
    <source>
        <dbReference type="Proteomes" id="UP000314294"/>
    </source>
</evidence>
<keyword evidence="2" id="KW-1185">Reference proteome</keyword>
<evidence type="ECO:0000313" key="1">
    <source>
        <dbReference type="EMBL" id="TNN22791.1"/>
    </source>
</evidence>
<comment type="caution">
    <text evidence="1">The sequence shown here is derived from an EMBL/GenBank/DDBJ whole genome shotgun (WGS) entry which is preliminary data.</text>
</comment>
<name>A0A4Z2E202_9TELE</name>
<dbReference type="Proteomes" id="UP000314294">
    <property type="component" value="Unassembled WGS sequence"/>
</dbReference>